<keyword evidence="8" id="KW-0413">Isomerase</keyword>
<name>A0A365P8Y0_9ACTN</name>
<dbReference type="InterPro" id="IPR014001">
    <property type="entry name" value="Helicase_ATP-bd"/>
</dbReference>
<gene>
    <name evidence="15" type="ORF">DQ226_11360</name>
</gene>
<dbReference type="SMART" id="SM00487">
    <property type="entry name" value="DEXDc"/>
    <property type="match status" value="1"/>
</dbReference>
<dbReference type="Proteomes" id="UP000252187">
    <property type="component" value="Unassembled WGS sequence"/>
</dbReference>
<dbReference type="GO" id="GO:0046872">
    <property type="term" value="F:metal ion binding"/>
    <property type="evidence" value="ECO:0007669"/>
    <property type="project" value="UniProtKB-KW"/>
</dbReference>
<dbReference type="InterPro" id="IPR021938">
    <property type="entry name" value="DUF3553"/>
</dbReference>
<comment type="similarity">
    <text evidence="1">Belongs to the helicase family. RecQ subfamily.</text>
</comment>
<dbReference type="GO" id="GO:0006310">
    <property type="term" value="P:DNA recombination"/>
    <property type="evidence" value="ECO:0007669"/>
    <property type="project" value="InterPro"/>
</dbReference>
<dbReference type="GO" id="GO:0006281">
    <property type="term" value="P:DNA repair"/>
    <property type="evidence" value="ECO:0007669"/>
    <property type="project" value="TreeGrafter"/>
</dbReference>
<dbReference type="Pfam" id="PF00271">
    <property type="entry name" value="Helicase_C"/>
    <property type="match status" value="1"/>
</dbReference>
<dbReference type="Pfam" id="PF12073">
    <property type="entry name" value="DUF3553"/>
    <property type="match status" value="1"/>
</dbReference>
<accession>A0A365P8Y0</accession>
<dbReference type="PROSITE" id="PS00690">
    <property type="entry name" value="DEAH_ATP_HELICASE"/>
    <property type="match status" value="1"/>
</dbReference>
<reference evidence="15 16" key="1">
    <citation type="submission" date="2018-06" db="EMBL/GenBank/DDBJ databases">
        <title>Whole genome sequencing of four bacterial strains from South Shetland trench revealing bio-synthetic gene clusters.</title>
        <authorList>
            <person name="Abdel-Mageed W.M."/>
            <person name="Lehri B."/>
            <person name="Jarmusch S.A."/>
            <person name="Miranda K."/>
            <person name="Goodfellow M."/>
            <person name="Jaspars M."/>
            <person name="Karlyshev A.V."/>
        </authorList>
    </citation>
    <scope>NUCLEOTIDE SEQUENCE [LARGE SCALE GENOMIC DNA]</scope>
    <source>
        <strain evidence="15 16">SST1</strain>
    </source>
</reference>
<dbReference type="PANTHER" id="PTHR13710:SF105">
    <property type="entry name" value="ATP-DEPENDENT DNA HELICASE Q1"/>
    <property type="match status" value="1"/>
</dbReference>
<dbReference type="InterPro" id="IPR002464">
    <property type="entry name" value="DNA/RNA_helicase_DEAH_CS"/>
</dbReference>
<keyword evidence="6" id="KW-0067">ATP-binding</keyword>
<dbReference type="GO" id="GO:0005524">
    <property type="term" value="F:ATP binding"/>
    <property type="evidence" value="ECO:0007669"/>
    <property type="project" value="UniProtKB-KW"/>
</dbReference>
<dbReference type="GO" id="GO:0030894">
    <property type="term" value="C:replisome"/>
    <property type="evidence" value="ECO:0007669"/>
    <property type="project" value="TreeGrafter"/>
</dbReference>
<dbReference type="GO" id="GO:0005737">
    <property type="term" value="C:cytoplasm"/>
    <property type="evidence" value="ECO:0007669"/>
    <property type="project" value="TreeGrafter"/>
</dbReference>
<evidence type="ECO:0000256" key="11">
    <source>
        <dbReference type="ARBA" id="ARBA00044535"/>
    </source>
</evidence>
<protein>
    <recommendedName>
        <fullName evidence="11">ATP-dependent DNA helicase RecQ</fullName>
        <ecNumber evidence="10">5.6.2.4</ecNumber>
    </recommendedName>
    <alternativeName>
        <fullName evidence="12">DNA 3'-5' helicase RecQ</fullName>
    </alternativeName>
</protein>
<dbReference type="Gene3D" id="1.10.10.10">
    <property type="entry name" value="Winged helix-like DNA-binding domain superfamily/Winged helix DNA-binding domain"/>
    <property type="match status" value="1"/>
</dbReference>
<dbReference type="PANTHER" id="PTHR13710">
    <property type="entry name" value="DNA HELICASE RECQ FAMILY MEMBER"/>
    <property type="match status" value="1"/>
</dbReference>
<dbReference type="GO" id="GO:0003677">
    <property type="term" value="F:DNA binding"/>
    <property type="evidence" value="ECO:0007669"/>
    <property type="project" value="UniProtKB-KW"/>
</dbReference>
<evidence type="ECO:0000313" key="15">
    <source>
        <dbReference type="EMBL" id="RBA33858.1"/>
    </source>
</evidence>
<comment type="catalytic activity">
    <reaction evidence="9">
        <text>Couples ATP hydrolysis with the unwinding of duplex DNA by translocating in the 3'-5' direction.</text>
        <dbReference type="EC" id="5.6.2.4"/>
    </reaction>
</comment>
<feature type="domain" description="Helicase C-terminal" evidence="14">
    <location>
        <begin position="232"/>
        <end position="393"/>
    </location>
</feature>
<keyword evidence="2" id="KW-0479">Metal-binding</keyword>
<evidence type="ECO:0000256" key="7">
    <source>
        <dbReference type="ARBA" id="ARBA00023125"/>
    </source>
</evidence>
<dbReference type="InterPro" id="IPR004589">
    <property type="entry name" value="DNA_helicase_ATP-dep_RecQ"/>
</dbReference>
<evidence type="ECO:0000256" key="3">
    <source>
        <dbReference type="ARBA" id="ARBA00022741"/>
    </source>
</evidence>
<evidence type="ECO:0000256" key="2">
    <source>
        <dbReference type="ARBA" id="ARBA00022723"/>
    </source>
</evidence>
<dbReference type="Pfam" id="PF16124">
    <property type="entry name" value="RecQ_Zn_bind"/>
    <property type="match status" value="1"/>
</dbReference>
<dbReference type="InterPro" id="IPR011545">
    <property type="entry name" value="DEAD/DEAH_box_helicase_dom"/>
</dbReference>
<comment type="caution">
    <text evidence="15">The sequence shown here is derived from an EMBL/GenBank/DDBJ whole genome shotgun (WGS) entry which is preliminary data.</text>
</comment>
<feature type="domain" description="Helicase ATP-binding" evidence="13">
    <location>
        <begin position="32"/>
        <end position="204"/>
    </location>
</feature>
<dbReference type="GO" id="GO:0043590">
    <property type="term" value="C:bacterial nucleoid"/>
    <property type="evidence" value="ECO:0007669"/>
    <property type="project" value="TreeGrafter"/>
</dbReference>
<dbReference type="Pfam" id="PF00270">
    <property type="entry name" value="DEAD"/>
    <property type="match status" value="1"/>
</dbReference>
<evidence type="ECO:0000256" key="10">
    <source>
        <dbReference type="ARBA" id="ARBA00034808"/>
    </source>
</evidence>
<dbReference type="GO" id="GO:0016787">
    <property type="term" value="F:hydrolase activity"/>
    <property type="evidence" value="ECO:0007669"/>
    <property type="project" value="UniProtKB-KW"/>
</dbReference>
<keyword evidence="3" id="KW-0547">Nucleotide-binding</keyword>
<organism evidence="15 16">
    <name type="scientific">Dietzia maris</name>
    <dbReference type="NCBI Taxonomy" id="37915"/>
    <lineage>
        <taxon>Bacteria</taxon>
        <taxon>Bacillati</taxon>
        <taxon>Actinomycetota</taxon>
        <taxon>Actinomycetes</taxon>
        <taxon>Mycobacteriales</taxon>
        <taxon>Dietziaceae</taxon>
        <taxon>Dietzia</taxon>
    </lineage>
</organism>
<dbReference type="EMBL" id="QNTT01000029">
    <property type="protein sequence ID" value="RBA33858.1"/>
    <property type="molecule type" value="Genomic_DNA"/>
</dbReference>
<dbReference type="CDD" id="cd17920">
    <property type="entry name" value="DEXHc_RecQ"/>
    <property type="match status" value="1"/>
</dbReference>
<proteinExistence type="inferred from homology"/>
<dbReference type="GO" id="GO:0043138">
    <property type="term" value="F:3'-5' DNA helicase activity"/>
    <property type="evidence" value="ECO:0007669"/>
    <property type="project" value="UniProtKB-EC"/>
</dbReference>
<dbReference type="InterPro" id="IPR001650">
    <property type="entry name" value="Helicase_C-like"/>
</dbReference>
<dbReference type="SMART" id="SM00490">
    <property type="entry name" value="HELICc"/>
    <property type="match status" value="1"/>
</dbReference>
<dbReference type="InterPro" id="IPR027417">
    <property type="entry name" value="P-loop_NTPase"/>
</dbReference>
<dbReference type="PROSITE" id="PS51194">
    <property type="entry name" value="HELICASE_CTER"/>
    <property type="match status" value="1"/>
</dbReference>
<evidence type="ECO:0000256" key="5">
    <source>
        <dbReference type="ARBA" id="ARBA00022806"/>
    </source>
</evidence>
<dbReference type="AlphaFoldDB" id="A0A365P8Y0"/>
<keyword evidence="4" id="KW-0378">Hydrolase</keyword>
<sequence>MTTTRAEATDPHEVAHHVFGWDDLRPLQAEAIEAAVGGRDVLAVLPTGYGKSAIYQLAGIMADGPCVVVSPLIALQSDQCEGLNSVADSAPTRSLAINSSMGVRQQAEAWDEVVAGRVHFVFLTPEQLAKREVLDRLREAGPSFLVVDEAHCVSAWGHDFRPDYLRLDAARHRMGSPTVIALTATASTPVREEIVERLAMTDALVLAGGFDRSELHLAVRRHVEDDGKKDAVVERAVELAGPGLVYTATRRSTEEYAERIAARAADSDRPLRVRAYHAGQKSADREETLGSFLDGDLDVVVATSAFGMGIDKEDVRFVLHADIPDSLDTYYQEAGRAGRDREPATIELHYRSEDLGLRSFFSSHSADEEVIRAVIKHLRHADGPVRLSRLKKSLDFGPRRVTGAVNLLEAAALVESGRKGLELVEDVRPKEAVRRAEETSEMFERIDRSRIWMMRGYAETDGCRRQFLLGYFGEELADPCGNCDTCDAGTAVDLTHDAADFPLQSAVVHREWGSGIVMSVDDDRLTVFFEEQGYRTLSLDLVRDQELLTRA</sequence>
<evidence type="ECO:0000256" key="12">
    <source>
        <dbReference type="ARBA" id="ARBA00044550"/>
    </source>
</evidence>
<dbReference type="GO" id="GO:0009378">
    <property type="term" value="F:four-way junction helicase activity"/>
    <property type="evidence" value="ECO:0007669"/>
    <property type="project" value="TreeGrafter"/>
</dbReference>
<keyword evidence="7" id="KW-0238">DNA-binding</keyword>
<evidence type="ECO:0000256" key="6">
    <source>
        <dbReference type="ARBA" id="ARBA00022840"/>
    </source>
</evidence>
<dbReference type="SUPFAM" id="SSF52540">
    <property type="entry name" value="P-loop containing nucleoside triphosphate hydrolases"/>
    <property type="match status" value="1"/>
</dbReference>
<evidence type="ECO:0000313" key="16">
    <source>
        <dbReference type="Proteomes" id="UP000252187"/>
    </source>
</evidence>
<dbReference type="EC" id="5.6.2.4" evidence="10"/>
<evidence type="ECO:0000259" key="14">
    <source>
        <dbReference type="PROSITE" id="PS51194"/>
    </source>
</evidence>
<evidence type="ECO:0000256" key="4">
    <source>
        <dbReference type="ARBA" id="ARBA00022801"/>
    </source>
</evidence>
<dbReference type="InterPro" id="IPR032284">
    <property type="entry name" value="RecQ_Zn-bd"/>
</dbReference>
<keyword evidence="5" id="KW-0347">Helicase</keyword>
<dbReference type="InterPro" id="IPR036388">
    <property type="entry name" value="WH-like_DNA-bd_sf"/>
</dbReference>
<evidence type="ECO:0000259" key="13">
    <source>
        <dbReference type="PROSITE" id="PS51192"/>
    </source>
</evidence>
<evidence type="ECO:0000256" key="1">
    <source>
        <dbReference type="ARBA" id="ARBA00005446"/>
    </source>
</evidence>
<dbReference type="NCBIfam" id="TIGR00614">
    <property type="entry name" value="recQ_fam"/>
    <property type="match status" value="1"/>
</dbReference>
<evidence type="ECO:0000256" key="8">
    <source>
        <dbReference type="ARBA" id="ARBA00023235"/>
    </source>
</evidence>
<dbReference type="PROSITE" id="PS51192">
    <property type="entry name" value="HELICASE_ATP_BIND_1"/>
    <property type="match status" value="1"/>
</dbReference>
<dbReference type="Gene3D" id="3.40.50.300">
    <property type="entry name" value="P-loop containing nucleotide triphosphate hydrolases"/>
    <property type="match status" value="2"/>
</dbReference>
<evidence type="ECO:0000256" key="9">
    <source>
        <dbReference type="ARBA" id="ARBA00034617"/>
    </source>
</evidence>